<dbReference type="EMBL" id="JH668306">
    <property type="protein sequence ID" value="KAG6443914.1"/>
    <property type="molecule type" value="Genomic_DNA"/>
</dbReference>
<dbReference type="PANTHER" id="PTHR11011:SF60">
    <property type="entry name" value="FATTY ACYL-COA REDUCTASE-RELATED"/>
    <property type="match status" value="1"/>
</dbReference>
<evidence type="ECO:0000256" key="1">
    <source>
        <dbReference type="ARBA" id="ARBA00004141"/>
    </source>
</evidence>
<evidence type="ECO:0000259" key="12">
    <source>
        <dbReference type="Pfam" id="PF07993"/>
    </source>
</evidence>
<feature type="transmembrane region" description="Helical" evidence="10">
    <location>
        <begin position="380"/>
        <end position="403"/>
    </location>
</feature>
<keyword evidence="7 10" id="KW-0443">Lipid metabolism</keyword>
<dbReference type="SUPFAM" id="SSF51735">
    <property type="entry name" value="NAD(P)-binding Rossmann-fold domains"/>
    <property type="match status" value="1"/>
</dbReference>
<proteinExistence type="inferred from homology"/>
<dbReference type="Proteomes" id="UP000791440">
    <property type="component" value="Unassembled WGS sequence"/>
</dbReference>
<comment type="subcellular location">
    <subcellularLocation>
        <location evidence="1">Membrane</location>
        <topology evidence="1">Multi-pass membrane protein</topology>
    </subcellularLocation>
</comment>
<sequence length="532" mass="61243">MDGTMDIAQAVLQDQISRQEPIHIATEKGNSDIQTFYNDSTIFVTGGTGFLGKQLIEKLLRSCNINKIYILMRSKKGSPVMERLRQCIKDSVFELLREKKPDFASRLIPVEGDITELRLGLSYQNWNKLTQEVKIIFHVAATTKFHEPLRAATIHNVRGTREILLLAKDCKQLKSFVHVSTTFAHATQSRASHEVLENFYPSPIPPETMIELVETVSEERLQKITSKLIEDWPNTYTFTKAIAEEAVRTMGKDLPVCIVRPPIVIGAYSEPAPGWLDLSSVYGPTGVILGIGMGATHVTLNGDVRLCYAPVDYVNNTIIAAAWGAATEDRDAKIYAISNYRCKVSWGENRKIMTSPDMRRYASPKSIWYGYTVETQNKTIFWLLTWLLHYIPAYIMETVYFLFGIKKPKEIPSFIKMYNKIYQMALVYSYFVTNDWIFDDRNTVSLYNRMSEQDKVIFNFEMTSINWKRLLLVWCLGCRKYVVKDGLKGSEQGFKKQKWLRIANFVFMSVYFYVLIYCVYFCLKLFSKLFGL</sequence>
<reference evidence="13" key="2">
    <citation type="submission" date="2020-12" db="EMBL/GenBank/DDBJ databases">
        <authorList>
            <person name="Kanost M."/>
        </authorList>
    </citation>
    <scope>NUCLEOTIDE SEQUENCE</scope>
</reference>
<evidence type="ECO:0000313" key="13">
    <source>
        <dbReference type="EMBL" id="KAG6443914.1"/>
    </source>
</evidence>
<protein>
    <recommendedName>
        <fullName evidence="10">Fatty acyl-CoA reductase</fullName>
        <ecNumber evidence="10">1.2.1.84</ecNumber>
    </recommendedName>
</protein>
<dbReference type="Gene3D" id="3.40.50.720">
    <property type="entry name" value="NAD(P)-binding Rossmann-like Domain"/>
    <property type="match status" value="1"/>
</dbReference>
<dbReference type="GO" id="GO:0035336">
    <property type="term" value="P:long-chain fatty-acyl-CoA metabolic process"/>
    <property type="evidence" value="ECO:0007669"/>
    <property type="project" value="TreeGrafter"/>
</dbReference>
<evidence type="ECO:0000256" key="9">
    <source>
        <dbReference type="ARBA" id="ARBA00052530"/>
    </source>
</evidence>
<dbReference type="InterPro" id="IPR033640">
    <property type="entry name" value="FAR_C"/>
</dbReference>
<evidence type="ECO:0000256" key="6">
    <source>
        <dbReference type="ARBA" id="ARBA00022989"/>
    </source>
</evidence>
<evidence type="ECO:0000256" key="7">
    <source>
        <dbReference type="ARBA" id="ARBA00023098"/>
    </source>
</evidence>
<dbReference type="GO" id="GO:0102965">
    <property type="term" value="F:alcohol-forming long-chain fatty acyl-CoA reductase activity"/>
    <property type="evidence" value="ECO:0007669"/>
    <property type="project" value="UniProtKB-EC"/>
</dbReference>
<feature type="domain" description="Fatty acyl-CoA reductase C-terminal" evidence="11">
    <location>
        <begin position="388"/>
        <end position="485"/>
    </location>
</feature>
<dbReference type="CDD" id="cd09071">
    <property type="entry name" value="FAR_C"/>
    <property type="match status" value="1"/>
</dbReference>
<evidence type="ECO:0000256" key="2">
    <source>
        <dbReference type="ARBA" id="ARBA00005928"/>
    </source>
</evidence>
<dbReference type="GO" id="GO:0005777">
    <property type="term" value="C:peroxisome"/>
    <property type="evidence" value="ECO:0007669"/>
    <property type="project" value="TreeGrafter"/>
</dbReference>
<evidence type="ECO:0000256" key="3">
    <source>
        <dbReference type="ARBA" id="ARBA00022516"/>
    </source>
</evidence>
<dbReference type="InterPro" id="IPR026055">
    <property type="entry name" value="FAR"/>
</dbReference>
<keyword evidence="5 10" id="KW-0521">NADP</keyword>
<dbReference type="InterPro" id="IPR013120">
    <property type="entry name" value="FAR_NAD-bd"/>
</dbReference>
<evidence type="ECO:0000313" key="14">
    <source>
        <dbReference type="Proteomes" id="UP000791440"/>
    </source>
</evidence>
<comment type="similarity">
    <text evidence="2 10">Belongs to the fatty acyl-CoA reductase family.</text>
</comment>
<keyword evidence="14" id="KW-1185">Reference proteome</keyword>
<evidence type="ECO:0000256" key="8">
    <source>
        <dbReference type="ARBA" id="ARBA00023136"/>
    </source>
</evidence>
<dbReference type="PANTHER" id="PTHR11011">
    <property type="entry name" value="MALE STERILITY PROTEIN 2-RELATED"/>
    <property type="match status" value="1"/>
</dbReference>
<dbReference type="GO" id="GO:0016020">
    <property type="term" value="C:membrane"/>
    <property type="evidence" value="ECO:0007669"/>
    <property type="project" value="UniProtKB-SubCell"/>
</dbReference>
<evidence type="ECO:0000256" key="5">
    <source>
        <dbReference type="ARBA" id="ARBA00022857"/>
    </source>
</evidence>
<dbReference type="CDD" id="cd05236">
    <property type="entry name" value="FAR-N_SDR_e"/>
    <property type="match status" value="1"/>
</dbReference>
<evidence type="ECO:0000256" key="10">
    <source>
        <dbReference type="RuleBase" id="RU363097"/>
    </source>
</evidence>
<organism evidence="13 14">
    <name type="scientific">Manduca sexta</name>
    <name type="common">Tobacco hawkmoth</name>
    <name type="synonym">Tobacco hornworm</name>
    <dbReference type="NCBI Taxonomy" id="7130"/>
    <lineage>
        <taxon>Eukaryota</taxon>
        <taxon>Metazoa</taxon>
        <taxon>Ecdysozoa</taxon>
        <taxon>Arthropoda</taxon>
        <taxon>Hexapoda</taxon>
        <taxon>Insecta</taxon>
        <taxon>Pterygota</taxon>
        <taxon>Neoptera</taxon>
        <taxon>Endopterygota</taxon>
        <taxon>Lepidoptera</taxon>
        <taxon>Glossata</taxon>
        <taxon>Ditrysia</taxon>
        <taxon>Bombycoidea</taxon>
        <taxon>Sphingidae</taxon>
        <taxon>Sphinginae</taxon>
        <taxon>Sphingini</taxon>
        <taxon>Manduca</taxon>
    </lineage>
</organism>
<comment type="function">
    <text evidence="10">Catalyzes the reduction of fatty acyl-CoA to fatty alcohols.</text>
</comment>
<gene>
    <name evidence="13" type="ORF">O3G_MSEX003115</name>
</gene>
<dbReference type="FunFam" id="3.40.50.720:FF:000143">
    <property type="entry name" value="Fatty acyl-CoA reductase"/>
    <property type="match status" value="1"/>
</dbReference>
<dbReference type="EC" id="1.2.1.84" evidence="10"/>
<keyword evidence="10" id="KW-0560">Oxidoreductase</keyword>
<keyword evidence="8 10" id="KW-0472">Membrane</keyword>
<evidence type="ECO:0000256" key="4">
    <source>
        <dbReference type="ARBA" id="ARBA00022692"/>
    </source>
</evidence>
<dbReference type="AlphaFoldDB" id="A0A922CFH8"/>
<keyword evidence="4 10" id="KW-0812">Transmembrane</keyword>
<dbReference type="InterPro" id="IPR036291">
    <property type="entry name" value="NAD(P)-bd_dom_sf"/>
</dbReference>
<keyword evidence="3 10" id="KW-0444">Lipid biosynthesis</keyword>
<evidence type="ECO:0000259" key="11">
    <source>
        <dbReference type="Pfam" id="PF03015"/>
    </source>
</evidence>
<dbReference type="EMBL" id="JH668306">
    <property type="protein sequence ID" value="KAG6443913.1"/>
    <property type="molecule type" value="Genomic_DNA"/>
</dbReference>
<comment type="caution">
    <text evidence="13">The sequence shown here is derived from an EMBL/GenBank/DDBJ whole genome shotgun (WGS) entry which is preliminary data.</text>
</comment>
<dbReference type="GO" id="GO:0080019">
    <property type="term" value="F:alcohol-forming very long-chain fatty acyl-CoA reductase activity"/>
    <property type="evidence" value="ECO:0007669"/>
    <property type="project" value="InterPro"/>
</dbReference>
<accession>A0A922CFH8</accession>
<feature type="transmembrane region" description="Helical" evidence="10">
    <location>
        <begin position="505"/>
        <end position="526"/>
    </location>
</feature>
<feature type="domain" description="Thioester reductase (TE)" evidence="12">
    <location>
        <begin position="44"/>
        <end position="318"/>
    </location>
</feature>
<keyword evidence="6 10" id="KW-1133">Transmembrane helix</keyword>
<comment type="catalytic activity">
    <reaction evidence="9 10">
        <text>a long-chain fatty acyl-CoA + 2 NADPH + 2 H(+) = a long-chain primary fatty alcohol + 2 NADP(+) + CoA</text>
        <dbReference type="Rhea" id="RHEA:52716"/>
        <dbReference type="ChEBI" id="CHEBI:15378"/>
        <dbReference type="ChEBI" id="CHEBI:57287"/>
        <dbReference type="ChEBI" id="CHEBI:57783"/>
        <dbReference type="ChEBI" id="CHEBI:58349"/>
        <dbReference type="ChEBI" id="CHEBI:77396"/>
        <dbReference type="ChEBI" id="CHEBI:83139"/>
        <dbReference type="EC" id="1.2.1.84"/>
    </reaction>
</comment>
<name>A0A922CFH8_MANSE</name>
<dbReference type="Pfam" id="PF07993">
    <property type="entry name" value="NAD_binding_4"/>
    <property type="match status" value="1"/>
</dbReference>
<dbReference type="Pfam" id="PF03015">
    <property type="entry name" value="Sterile"/>
    <property type="match status" value="1"/>
</dbReference>
<reference evidence="13" key="1">
    <citation type="journal article" date="2016" name="Insect Biochem. Mol. Biol.">
        <title>Multifaceted biological insights from a draft genome sequence of the tobacco hornworm moth, Manduca sexta.</title>
        <authorList>
            <person name="Kanost M.R."/>
            <person name="Arrese E.L."/>
            <person name="Cao X."/>
            <person name="Chen Y.R."/>
            <person name="Chellapilla S."/>
            <person name="Goldsmith M.R."/>
            <person name="Grosse-Wilde E."/>
            <person name="Heckel D.G."/>
            <person name="Herndon N."/>
            <person name="Jiang H."/>
            <person name="Papanicolaou A."/>
            <person name="Qu J."/>
            <person name="Soulages J.L."/>
            <person name="Vogel H."/>
            <person name="Walters J."/>
            <person name="Waterhouse R.M."/>
            <person name="Ahn S.J."/>
            <person name="Almeida F.C."/>
            <person name="An C."/>
            <person name="Aqrawi P."/>
            <person name="Bretschneider A."/>
            <person name="Bryant W.B."/>
            <person name="Bucks S."/>
            <person name="Chao H."/>
            <person name="Chevignon G."/>
            <person name="Christen J.M."/>
            <person name="Clarke D.F."/>
            <person name="Dittmer N.T."/>
            <person name="Ferguson L.C.F."/>
            <person name="Garavelou S."/>
            <person name="Gordon K.H.J."/>
            <person name="Gunaratna R.T."/>
            <person name="Han Y."/>
            <person name="Hauser F."/>
            <person name="He Y."/>
            <person name="Heidel-Fischer H."/>
            <person name="Hirsh A."/>
            <person name="Hu Y."/>
            <person name="Jiang H."/>
            <person name="Kalra D."/>
            <person name="Klinner C."/>
            <person name="Konig C."/>
            <person name="Kovar C."/>
            <person name="Kroll A.R."/>
            <person name="Kuwar S.S."/>
            <person name="Lee S.L."/>
            <person name="Lehman R."/>
            <person name="Li K."/>
            <person name="Li Z."/>
            <person name="Liang H."/>
            <person name="Lovelace S."/>
            <person name="Lu Z."/>
            <person name="Mansfield J.H."/>
            <person name="McCulloch K.J."/>
            <person name="Mathew T."/>
            <person name="Morton B."/>
            <person name="Muzny D.M."/>
            <person name="Neunemann D."/>
            <person name="Ongeri F."/>
            <person name="Pauchet Y."/>
            <person name="Pu L.L."/>
            <person name="Pyrousis I."/>
            <person name="Rao X.J."/>
            <person name="Redding A."/>
            <person name="Roesel C."/>
            <person name="Sanchez-Gracia A."/>
            <person name="Schaack S."/>
            <person name="Shukla A."/>
            <person name="Tetreau G."/>
            <person name="Wang Y."/>
            <person name="Xiong G.H."/>
            <person name="Traut W."/>
            <person name="Walsh T.K."/>
            <person name="Worley K.C."/>
            <person name="Wu D."/>
            <person name="Wu W."/>
            <person name="Wu Y.Q."/>
            <person name="Zhang X."/>
            <person name="Zou Z."/>
            <person name="Zucker H."/>
            <person name="Briscoe A.D."/>
            <person name="Burmester T."/>
            <person name="Clem R.J."/>
            <person name="Feyereisen R."/>
            <person name="Grimmelikhuijzen C.J.P."/>
            <person name="Hamodrakas S.J."/>
            <person name="Hansson B.S."/>
            <person name="Huguet E."/>
            <person name="Jermiin L.S."/>
            <person name="Lan Q."/>
            <person name="Lehman H.K."/>
            <person name="Lorenzen M."/>
            <person name="Merzendorfer H."/>
            <person name="Michalopoulos I."/>
            <person name="Morton D.B."/>
            <person name="Muthukrishnan S."/>
            <person name="Oakeshott J.G."/>
            <person name="Palmer W."/>
            <person name="Park Y."/>
            <person name="Passarelli A.L."/>
            <person name="Rozas J."/>
            <person name="Schwartz L.M."/>
            <person name="Smith W."/>
            <person name="Southgate A."/>
            <person name="Vilcinskas A."/>
            <person name="Vogt R."/>
            <person name="Wang P."/>
            <person name="Werren J."/>
            <person name="Yu X.Q."/>
            <person name="Zhou J.J."/>
            <person name="Brown S.J."/>
            <person name="Scherer S.E."/>
            <person name="Richards S."/>
            <person name="Blissard G.W."/>
        </authorList>
    </citation>
    <scope>NUCLEOTIDE SEQUENCE</scope>
</reference>